<dbReference type="InterPro" id="IPR011701">
    <property type="entry name" value="MFS"/>
</dbReference>
<feature type="transmembrane region" description="Helical" evidence="6">
    <location>
        <begin position="77"/>
        <end position="101"/>
    </location>
</feature>
<feature type="transmembrane region" description="Helical" evidence="6">
    <location>
        <begin position="197"/>
        <end position="217"/>
    </location>
</feature>
<evidence type="ECO:0000256" key="3">
    <source>
        <dbReference type="ARBA" id="ARBA00022692"/>
    </source>
</evidence>
<feature type="transmembrane region" description="Helical" evidence="6">
    <location>
        <begin position="285"/>
        <end position="305"/>
    </location>
</feature>
<name>A0ABS5DSP5_9BURK</name>
<feature type="transmembrane region" description="Helical" evidence="6">
    <location>
        <begin position="229"/>
        <end position="248"/>
    </location>
</feature>
<evidence type="ECO:0000256" key="5">
    <source>
        <dbReference type="ARBA" id="ARBA00023136"/>
    </source>
</evidence>
<reference evidence="8 9" key="1">
    <citation type="submission" date="2021-04" db="EMBL/GenBank/DDBJ databases">
        <title>The genome sequence of type strain Ideonella paludis KCTC 32238.</title>
        <authorList>
            <person name="Liu Y."/>
        </authorList>
    </citation>
    <scope>NUCLEOTIDE SEQUENCE [LARGE SCALE GENOMIC DNA]</scope>
    <source>
        <strain evidence="8 9">KCTC 32238</strain>
    </source>
</reference>
<feature type="transmembrane region" description="Helical" evidence="6">
    <location>
        <begin position="122"/>
        <end position="139"/>
    </location>
</feature>
<comment type="caution">
    <text evidence="8">The sequence shown here is derived from an EMBL/GenBank/DDBJ whole genome shotgun (WGS) entry which is preliminary data.</text>
</comment>
<evidence type="ECO:0000256" key="1">
    <source>
        <dbReference type="ARBA" id="ARBA00004651"/>
    </source>
</evidence>
<dbReference type="Gene3D" id="1.20.1250.20">
    <property type="entry name" value="MFS general substrate transporter like domains"/>
    <property type="match status" value="1"/>
</dbReference>
<protein>
    <submittedName>
        <fullName evidence="8">MFS transporter</fullName>
    </submittedName>
</protein>
<evidence type="ECO:0000313" key="9">
    <source>
        <dbReference type="Proteomes" id="UP000672097"/>
    </source>
</evidence>
<keyword evidence="4 6" id="KW-1133">Transmembrane helix</keyword>
<keyword evidence="2" id="KW-1003">Cell membrane</keyword>
<evidence type="ECO:0000256" key="6">
    <source>
        <dbReference type="SAM" id="Phobius"/>
    </source>
</evidence>
<feature type="transmembrane region" description="Helical" evidence="6">
    <location>
        <begin position="326"/>
        <end position="346"/>
    </location>
</feature>
<keyword evidence="5 6" id="KW-0472">Membrane</keyword>
<dbReference type="Pfam" id="PF07690">
    <property type="entry name" value="MFS_1"/>
    <property type="match status" value="1"/>
</dbReference>
<evidence type="ECO:0000259" key="7">
    <source>
        <dbReference type="PROSITE" id="PS50850"/>
    </source>
</evidence>
<comment type="subcellular location">
    <subcellularLocation>
        <location evidence="1">Cell membrane</location>
        <topology evidence="1">Multi-pass membrane protein</topology>
    </subcellularLocation>
</comment>
<keyword evidence="3 6" id="KW-0812">Transmembrane</keyword>
<dbReference type="Proteomes" id="UP000672097">
    <property type="component" value="Unassembled WGS sequence"/>
</dbReference>
<dbReference type="PROSITE" id="PS50850">
    <property type="entry name" value="MFS"/>
    <property type="match status" value="1"/>
</dbReference>
<keyword evidence="9" id="KW-1185">Reference proteome</keyword>
<evidence type="ECO:0000256" key="2">
    <source>
        <dbReference type="ARBA" id="ARBA00022475"/>
    </source>
</evidence>
<feature type="transmembrane region" description="Helical" evidence="6">
    <location>
        <begin position="20"/>
        <end position="38"/>
    </location>
</feature>
<evidence type="ECO:0000256" key="4">
    <source>
        <dbReference type="ARBA" id="ARBA00022989"/>
    </source>
</evidence>
<feature type="domain" description="Major facilitator superfamily (MFS) profile" evidence="7">
    <location>
        <begin position="1"/>
        <end position="167"/>
    </location>
</feature>
<dbReference type="PANTHER" id="PTHR23513:SF18">
    <property type="entry name" value="INTEGRAL MEMBRANE PROTEIN"/>
    <property type="match status" value="1"/>
</dbReference>
<dbReference type="InterPro" id="IPR036259">
    <property type="entry name" value="MFS_trans_sf"/>
</dbReference>
<gene>
    <name evidence="8" type="ORF">KAK11_02210</name>
</gene>
<dbReference type="EMBL" id="JAGQDG010000001">
    <property type="protein sequence ID" value="MBQ0934125.1"/>
    <property type="molecule type" value="Genomic_DNA"/>
</dbReference>
<evidence type="ECO:0000313" key="8">
    <source>
        <dbReference type="EMBL" id="MBQ0934125.1"/>
    </source>
</evidence>
<feature type="transmembrane region" description="Helical" evidence="6">
    <location>
        <begin position="260"/>
        <end position="279"/>
    </location>
</feature>
<proteinExistence type="predicted"/>
<organism evidence="8 9">
    <name type="scientific">Ideonella paludis</name>
    <dbReference type="NCBI Taxonomy" id="1233411"/>
    <lineage>
        <taxon>Bacteria</taxon>
        <taxon>Pseudomonadati</taxon>
        <taxon>Pseudomonadota</taxon>
        <taxon>Betaproteobacteria</taxon>
        <taxon>Burkholderiales</taxon>
        <taxon>Sphaerotilaceae</taxon>
        <taxon>Ideonella</taxon>
    </lineage>
</organism>
<dbReference type="PANTHER" id="PTHR23513">
    <property type="entry name" value="INTEGRAL MEMBRANE EFFLUX PROTEIN-RELATED"/>
    <property type="match status" value="1"/>
</dbReference>
<feature type="transmembrane region" description="Helical" evidence="6">
    <location>
        <begin position="50"/>
        <end position="71"/>
    </location>
</feature>
<accession>A0ABS5DSP5</accession>
<dbReference type="SUPFAM" id="SSF103473">
    <property type="entry name" value="MFS general substrate transporter"/>
    <property type="match status" value="1"/>
</dbReference>
<dbReference type="InterPro" id="IPR020846">
    <property type="entry name" value="MFS_dom"/>
</dbReference>
<sequence length="400" mass="42340">MVGPVVIPWWIVHEGGAADLATYGVVVSAVSLLAIPLLSPLGDRYEKRRLIAWGLAAFALAAAGTASLASLGHYQLWALLGFEVVPVMAMAVIAPASASFVAELVPPTRMAEALSRQQTAQALGRMVGPALGGMVLAATSTALTLWMYCGLLVSAAALARQLPASGVQHQQPATRAQWWADMRAGVRANWAVPVERGWTLVNAVSWVFLFPTFTLLVPLKVQSLGLSALWLGLCEASLSLGMLLGSLWLAKHWVAWQGRYATRITAALVQGLALALAGWASEPLLLLPAFAVAGLCNAAMVLVGMTHRMLARPVAFRARMTAGAMMTTKLAATLGPALAGIALLQWSVATVYISFGLMGALASLALMAVPGYKAFMALEHHEIEGWYQRAYPKAFETASS</sequence>
<feature type="transmembrane region" description="Helical" evidence="6">
    <location>
        <begin position="352"/>
        <end position="372"/>
    </location>
</feature>